<accession>A0A0E9PPI5</accession>
<reference evidence="1" key="1">
    <citation type="submission" date="2014-11" db="EMBL/GenBank/DDBJ databases">
        <authorList>
            <person name="Amaro Gonzalez C."/>
        </authorList>
    </citation>
    <scope>NUCLEOTIDE SEQUENCE</scope>
</reference>
<evidence type="ECO:0000313" key="1">
    <source>
        <dbReference type="EMBL" id="JAH06551.1"/>
    </source>
</evidence>
<reference evidence="1" key="2">
    <citation type="journal article" date="2015" name="Fish Shellfish Immunol.">
        <title>Early steps in the European eel (Anguilla anguilla)-Vibrio vulnificus interaction in the gills: Role of the RtxA13 toxin.</title>
        <authorList>
            <person name="Callol A."/>
            <person name="Pajuelo D."/>
            <person name="Ebbesson L."/>
            <person name="Teles M."/>
            <person name="MacKenzie S."/>
            <person name="Amaro C."/>
        </authorList>
    </citation>
    <scope>NUCLEOTIDE SEQUENCE</scope>
</reference>
<dbReference type="EMBL" id="GBXM01102026">
    <property type="protein sequence ID" value="JAH06551.1"/>
    <property type="molecule type" value="Transcribed_RNA"/>
</dbReference>
<dbReference type="AlphaFoldDB" id="A0A0E9PPI5"/>
<organism evidence="1">
    <name type="scientific">Anguilla anguilla</name>
    <name type="common">European freshwater eel</name>
    <name type="synonym">Muraena anguilla</name>
    <dbReference type="NCBI Taxonomy" id="7936"/>
    <lineage>
        <taxon>Eukaryota</taxon>
        <taxon>Metazoa</taxon>
        <taxon>Chordata</taxon>
        <taxon>Craniata</taxon>
        <taxon>Vertebrata</taxon>
        <taxon>Euteleostomi</taxon>
        <taxon>Actinopterygii</taxon>
        <taxon>Neopterygii</taxon>
        <taxon>Teleostei</taxon>
        <taxon>Anguilliformes</taxon>
        <taxon>Anguillidae</taxon>
        <taxon>Anguilla</taxon>
    </lineage>
</organism>
<protein>
    <submittedName>
        <fullName evidence="1">Uncharacterized protein</fullName>
    </submittedName>
</protein>
<name>A0A0E9PPI5_ANGAN</name>
<sequence length="31" mass="3447">MQIQSCINPNELPTCRMCPVSGGLRVSVWVK</sequence>
<proteinExistence type="predicted"/>